<name>A0AA37UQ73_9PEZI</name>
<organism evidence="2 3">
    <name type="scientific">Colletotrichum spaethianum</name>
    <dbReference type="NCBI Taxonomy" id="700344"/>
    <lineage>
        <taxon>Eukaryota</taxon>
        <taxon>Fungi</taxon>
        <taxon>Dikarya</taxon>
        <taxon>Ascomycota</taxon>
        <taxon>Pezizomycotina</taxon>
        <taxon>Sordariomycetes</taxon>
        <taxon>Hypocreomycetidae</taxon>
        <taxon>Glomerellales</taxon>
        <taxon>Glomerellaceae</taxon>
        <taxon>Colletotrichum</taxon>
        <taxon>Colletotrichum spaethianum species complex</taxon>
    </lineage>
</organism>
<feature type="region of interest" description="Disordered" evidence="1">
    <location>
        <begin position="1"/>
        <end position="21"/>
    </location>
</feature>
<evidence type="ECO:0000313" key="3">
    <source>
        <dbReference type="Proteomes" id="UP001055115"/>
    </source>
</evidence>
<feature type="compositionally biased region" description="Low complexity" evidence="1">
    <location>
        <begin position="7"/>
        <end position="21"/>
    </location>
</feature>
<sequence length="91" mass="9810">MTPSTDTQSFPQTSTGSSSFSSKEAYFTSATPVHVPSNSHFSANPAKLHNSVCNNISESYFVAIIHADRTAVPAPKFLIDLCVDFTDNIVL</sequence>
<proteinExistence type="predicted"/>
<evidence type="ECO:0000256" key="1">
    <source>
        <dbReference type="SAM" id="MobiDB-lite"/>
    </source>
</evidence>
<evidence type="ECO:0000313" key="2">
    <source>
        <dbReference type="EMBL" id="GKT51915.1"/>
    </source>
</evidence>
<gene>
    <name evidence="2" type="ORF">ColSpa_12096</name>
</gene>
<comment type="caution">
    <text evidence="2">The sequence shown here is derived from an EMBL/GenBank/DDBJ whole genome shotgun (WGS) entry which is preliminary data.</text>
</comment>
<reference evidence="2 3" key="1">
    <citation type="submission" date="2022-03" db="EMBL/GenBank/DDBJ databases">
        <title>Genome data of Colletotrichum spp.</title>
        <authorList>
            <person name="Utami Y.D."/>
            <person name="Hiruma K."/>
        </authorList>
    </citation>
    <scope>NUCLEOTIDE SEQUENCE [LARGE SCALE GENOMIC DNA]</scope>
    <source>
        <strain evidence="2 3">MAFF 239500</strain>
    </source>
</reference>
<dbReference type="EMBL" id="BQXU01000056">
    <property type="protein sequence ID" value="GKT51915.1"/>
    <property type="molecule type" value="Genomic_DNA"/>
</dbReference>
<protein>
    <submittedName>
        <fullName evidence="2">Uncharacterized protein</fullName>
    </submittedName>
</protein>
<keyword evidence="3" id="KW-1185">Reference proteome</keyword>
<dbReference type="GeneID" id="73332898"/>
<dbReference type="Proteomes" id="UP001055115">
    <property type="component" value="Unassembled WGS sequence"/>
</dbReference>
<accession>A0AA37UQ73</accession>
<dbReference type="AlphaFoldDB" id="A0AA37UQ73"/>
<dbReference type="RefSeq" id="XP_049134265.1">
    <property type="nucleotide sequence ID" value="XM_049278308.1"/>
</dbReference>